<evidence type="ECO:0000313" key="3">
    <source>
        <dbReference type="Proteomes" id="UP000298663"/>
    </source>
</evidence>
<dbReference type="EMBL" id="AZBU02000010">
    <property type="protein sequence ID" value="TKR63274.1"/>
    <property type="molecule type" value="Genomic_DNA"/>
</dbReference>
<proteinExistence type="predicted"/>
<protein>
    <submittedName>
        <fullName evidence="2">Uncharacterized protein</fullName>
    </submittedName>
</protein>
<organism evidence="2 3">
    <name type="scientific">Steinernema carpocapsae</name>
    <name type="common">Entomopathogenic nematode</name>
    <dbReference type="NCBI Taxonomy" id="34508"/>
    <lineage>
        <taxon>Eukaryota</taxon>
        <taxon>Metazoa</taxon>
        <taxon>Ecdysozoa</taxon>
        <taxon>Nematoda</taxon>
        <taxon>Chromadorea</taxon>
        <taxon>Rhabditida</taxon>
        <taxon>Tylenchina</taxon>
        <taxon>Panagrolaimomorpha</taxon>
        <taxon>Strongyloidoidea</taxon>
        <taxon>Steinernematidae</taxon>
        <taxon>Steinernema</taxon>
    </lineage>
</organism>
<comment type="caution">
    <text evidence="2">The sequence shown here is derived from an EMBL/GenBank/DDBJ whole genome shotgun (WGS) entry which is preliminary data.</text>
</comment>
<evidence type="ECO:0000256" key="1">
    <source>
        <dbReference type="SAM" id="SignalP"/>
    </source>
</evidence>
<accession>A0A4U5M3D8</accession>
<name>A0A4U5M3D8_STECR</name>
<reference evidence="2 3" key="2">
    <citation type="journal article" date="2019" name="G3 (Bethesda)">
        <title>Hybrid Assembly of the Genome of the Entomopathogenic Nematode Steinernema carpocapsae Identifies the X-Chromosome.</title>
        <authorList>
            <person name="Serra L."/>
            <person name="Macchietto M."/>
            <person name="Macias-Munoz A."/>
            <person name="McGill C.J."/>
            <person name="Rodriguez I.M."/>
            <person name="Rodriguez B."/>
            <person name="Murad R."/>
            <person name="Mortazavi A."/>
        </authorList>
    </citation>
    <scope>NUCLEOTIDE SEQUENCE [LARGE SCALE GENOMIC DNA]</scope>
    <source>
        <strain evidence="2 3">ALL</strain>
    </source>
</reference>
<dbReference type="Proteomes" id="UP000298663">
    <property type="component" value="Unassembled WGS sequence"/>
</dbReference>
<keyword evidence="1" id="KW-0732">Signal</keyword>
<sequence>MLILCSVLLLATLPVAYSDEPIYILPVLGTPNWKFSLTIFDGKNGNGYHIMRTLTNLSLFPTDTLITGIHFESIPDEWVTVTPDFAKNQLVPFISQHLSPTPSLSLPGRLSTELRPISDTLLHGLIGHKFTSISLGYYGQVSENFVASQVDSGRLESVELLGSWPESINNLVKTYLSRDFPARLNFDKSGGARIKIDQELFALLFDKFLKNALFLTSMTGDLAFRPKNFFRVRPDLQTIGIVSPRTAGNDVYAWKSPTQERFYFVIEFANRGVELYTFYKPVVSVQQSGQA</sequence>
<gene>
    <name evidence="2" type="ORF">L596_027122</name>
</gene>
<feature type="chain" id="PRO_5020462911" evidence="1">
    <location>
        <begin position="19"/>
        <end position="291"/>
    </location>
</feature>
<evidence type="ECO:0000313" key="2">
    <source>
        <dbReference type="EMBL" id="TKR63274.1"/>
    </source>
</evidence>
<dbReference type="AlphaFoldDB" id="A0A4U5M3D8"/>
<reference evidence="2 3" key="1">
    <citation type="journal article" date="2015" name="Genome Biol.">
        <title>Comparative genomics of Steinernema reveals deeply conserved gene regulatory networks.</title>
        <authorList>
            <person name="Dillman A.R."/>
            <person name="Macchietto M."/>
            <person name="Porter C.F."/>
            <person name="Rogers A."/>
            <person name="Williams B."/>
            <person name="Antoshechkin I."/>
            <person name="Lee M.M."/>
            <person name="Goodwin Z."/>
            <person name="Lu X."/>
            <person name="Lewis E.E."/>
            <person name="Goodrich-Blair H."/>
            <person name="Stock S.P."/>
            <person name="Adams B.J."/>
            <person name="Sternberg P.W."/>
            <person name="Mortazavi A."/>
        </authorList>
    </citation>
    <scope>NUCLEOTIDE SEQUENCE [LARGE SCALE GENOMIC DNA]</scope>
    <source>
        <strain evidence="2 3">ALL</strain>
    </source>
</reference>
<feature type="signal peptide" evidence="1">
    <location>
        <begin position="1"/>
        <end position="18"/>
    </location>
</feature>
<keyword evidence="3" id="KW-1185">Reference proteome</keyword>